<dbReference type="Proteomes" id="UP001318040">
    <property type="component" value="Unplaced"/>
</dbReference>
<dbReference type="AlphaFoldDB" id="A0AAJ7SK03"/>
<dbReference type="InterPro" id="IPR011029">
    <property type="entry name" value="DEATH-like_dom_sf"/>
</dbReference>
<protein>
    <submittedName>
        <fullName evidence="2">Uncharacterized protein LOC116937840</fullName>
    </submittedName>
</protein>
<name>A0AAJ7SK03_PETMA</name>
<dbReference type="RefSeq" id="XP_032800848.1">
    <property type="nucleotide sequence ID" value="XM_032944957.1"/>
</dbReference>
<sequence>MRKWKWPSLKKILELCGSTNTKNNYLSEPLVAVVSNGVQIMKLIQENKDNLKAWIGVDPSLLLERLKDYDWIPCHVYQSAKNEHGEECVELIVDYFIQKGEPGCERLWDGLYSVRMHYVQLWRWLQKQGATKTRRHDLSEPPVADVANGVQESETMKLIRENKEDLKAWIGVDTSHFLEHLNGYNYIPHHVYKAAKNNHGEECVELILNHFISQGELGCLNLWKALYSVRKHYFQMWRWLQKHGEAVHSIKEKKSDLQLWISRDTQHLLQHLKSQGLIPNELFAEANDMNDGKKCAELLLNYFIQRGNDDCLNLLISLQAVQDEYLEVKQWLDSLGTNKRNRVQGGYESETMKIIRENKDNLKSWMGANPSPLLEHFYDFTLIPPHVYQAAKNKHGEDCVELVLDHFIQQELGCERLWIALYSLRRYYKPLRSWIKQNGMTHINYNHSCVPSVY</sequence>
<accession>A0AAJ7SK03</accession>
<organism evidence="1 2">
    <name type="scientific">Petromyzon marinus</name>
    <name type="common">Sea lamprey</name>
    <dbReference type="NCBI Taxonomy" id="7757"/>
    <lineage>
        <taxon>Eukaryota</taxon>
        <taxon>Metazoa</taxon>
        <taxon>Chordata</taxon>
        <taxon>Craniata</taxon>
        <taxon>Vertebrata</taxon>
        <taxon>Cyclostomata</taxon>
        <taxon>Hyperoartia</taxon>
        <taxon>Petromyzontiformes</taxon>
        <taxon>Petromyzontidae</taxon>
        <taxon>Petromyzon</taxon>
    </lineage>
</organism>
<reference evidence="2" key="1">
    <citation type="submission" date="2025-08" db="UniProtKB">
        <authorList>
            <consortium name="RefSeq"/>
        </authorList>
    </citation>
    <scope>IDENTIFICATION</scope>
    <source>
        <tissue evidence="2">Sperm</tissue>
    </source>
</reference>
<dbReference type="Gene3D" id="1.10.533.10">
    <property type="entry name" value="Death Domain, Fas"/>
    <property type="match status" value="1"/>
</dbReference>
<evidence type="ECO:0000313" key="2">
    <source>
        <dbReference type="RefSeq" id="XP_032800848.1"/>
    </source>
</evidence>
<dbReference type="KEGG" id="pmrn:116937840"/>
<gene>
    <name evidence="2" type="primary">LOC116937840</name>
</gene>
<keyword evidence="1" id="KW-1185">Reference proteome</keyword>
<proteinExistence type="predicted"/>
<evidence type="ECO:0000313" key="1">
    <source>
        <dbReference type="Proteomes" id="UP001318040"/>
    </source>
</evidence>